<accession>A0A414JBA8</accession>
<dbReference type="InterPro" id="IPR038148">
    <property type="entry name" value="Tn1545/Tn916_Xis"/>
</dbReference>
<reference evidence="2 3" key="1">
    <citation type="submission" date="2018-08" db="EMBL/GenBank/DDBJ databases">
        <title>A genome reference for cultivated species of the human gut microbiota.</title>
        <authorList>
            <person name="Zou Y."/>
            <person name="Xue W."/>
            <person name="Luo G."/>
        </authorList>
    </citation>
    <scope>NUCLEOTIDE SEQUENCE [LARGE SCALE GENOMIC DNA]</scope>
    <source>
        <strain evidence="2 3">AM28-23</strain>
    </source>
</reference>
<organism evidence="2 3">
    <name type="scientific">Blautia obeum</name>
    <dbReference type="NCBI Taxonomy" id="40520"/>
    <lineage>
        <taxon>Bacteria</taxon>
        <taxon>Bacillati</taxon>
        <taxon>Bacillota</taxon>
        <taxon>Clostridia</taxon>
        <taxon>Lachnospirales</taxon>
        <taxon>Lachnospiraceae</taxon>
        <taxon>Blautia</taxon>
    </lineage>
</organism>
<protein>
    <submittedName>
        <fullName evidence="2">DNA-binding protein</fullName>
    </submittedName>
</protein>
<dbReference type="EMBL" id="QSKF01000001">
    <property type="protein sequence ID" value="RHE41844.1"/>
    <property type="molecule type" value="Genomic_DNA"/>
</dbReference>
<feature type="domain" description="Helix-turn-helix" evidence="1">
    <location>
        <begin position="21"/>
        <end position="69"/>
    </location>
</feature>
<dbReference type="GO" id="GO:0003677">
    <property type="term" value="F:DNA binding"/>
    <property type="evidence" value="ECO:0007669"/>
    <property type="project" value="UniProtKB-KW"/>
</dbReference>
<keyword evidence="2" id="KW-0238">DNA-binding</keyword>
<evidence type="ECO:0000313" key="2">
    <source>
        <dbReference type="EMBL" id="RHE41844.1"/>
    </source>
</evidence>
<name>A0A414JBA8_9FIRM</name>
<gene>
    <name evidence="2" type="ORF">DW740_00565</name>
</gene>
<dbReference type="InterPro" id="IPR041657">
    <property type="entry name" value="HTH_17"/>
</dbReference>
<sequence>MAAIYMIHKKTQAADNDKILISVKETCELTGLSEKTMRTLMKKNTFMVRIGRRTLIDKKKFQKWIDRQS</sequence>
<dbReference type="Gene3D" id="3.90.105.50">
    <property type="match status" value="1"/>
</dbReference>
<evidence type="ECO:0000259" key="1">
    <source>
        <dbReference type="Pfam" id="PF12728"/>
    </source>
</evidence>
<proteinExistence type="predicted"/>
<evidence type="ECO:0000313" key="3">
    <source>
        <dbReference type="Proteomes" id="UP000283745"/>
    </source>
</evidence>
<dbReference type="Pfam" id="PF12728">
    <property type="entry name" value="HTH_17"/>
    <property type="match status" value="1"/>
</dbReference>
<comment type="caution">
    <text evidence="2">The sequence shown here is derived from an EMBL/GenBank/DDBJ whole genome shotgun (WGS) entry which is preliminary data.</text>
</comment>
<dbReference type="AlphaFoldDB" id="A0A414JBA8"/>
<dbReference type="Proteomes" id="UP000283745">
    <property type="component" value="Unassembled WGS sequence"/>
</dbReference>